<dbReference type="EMBL" id="JBHUJC010000020">
    <property type="protein sequence ID" value="MFD2276289.1"/>
    <property type="molecule type" value="Genomic_DNA"/>
</dbReference>
<evidence type="ECO:0000313" key="3">
    <source>
        <dbReference type="Proteomes" id="UP001597297"/>
    </source>
</evidence>
<sequence>MIDLVSMTFNFCFQMSQNSPNDSVDGGSPESKTSAISAIPFKIPSKPIFAEDVLTPNKSPKENSGEELKVHHEHTEAISVHDYNTGLQEAFAFREQKKARNKTSSNIAKIAVLVVIIGGGAFWYFSSENQAKVAGAMENTQALVAETKKQTDVSEVIRSYDESLDKIEQHQAKTNEILSEQGVSPSDPATDNAEYQQLLQEVSGTERTAADRDIEVQQKFGGLADKIRSKTGTERP</sequence>
<evidence type="ECO:0008006" key="4">
    <source>
        <dbReference type="Google" id="ProtNLM"/>
    </source>
</evidence>
<keyword evidence="1" id="KW-0472">Membrane</keyword>
<reference evidence="3" key="1">
    <citation type="journal article" date="2019" name="Int. J. Syst. Evol. Microbiol.">
        <title>The Global Catalogue of Microorganisms (GCM) 10K type strain sequencing project: providing services to taxonomists for standard genome sequencing and annotation.</title>
        <authorList>
            <consortium name="The Broad Institute Genomics Platform"/>
            <consortium name="The Broad Institute Genome Sequencing Center for Infectious Disease"/>
            <person name="Wu L."/>
            <person name="Ma J."/>
        </authorList>
    </citation>
    <scope>NUCLEOTIDE SEQUENCE [LARGE SCALE GENOMIC DNA]</scope>
    <source>
        <strain evidence="3">JCM 16545</strain>
    </source>
</reference>
<proteinExistence type="predicted"/>
<evidence type="ECO:0000256" key="1">
    <source>
        <dbReference type="SAM" id="Phobius"/>
    </source>
</evidence>
<accession>A0ABW5E2G9</accession>
<dbReference type="RefSeq" id="WP_377094370.1">
    <property type="nucleotide sequence ID" value="NZ_JBHSJM010000001.1"/>
</dbReference>
<feature type="transmembrane region" description="Helical" evidence="1">
    <location>
        <begin position="107"/>
        <end position="125"/>
    </location>
</feature>
<dbReference type="Proteomes" id="UP001597297">
    <property type="component" value="Unassembled WGS sequence"/>
</dbReference>
<comment type="caution">
    <text evidence="2">The sequence shown here is derived from an EMBL/GenBank/DDBJ whole genome shotgun (WGS) entry which is preliminary data.</text>
</comment>
<gene>
    <name evidence="2" type="ORF">ACFSQZ_07400</name>
</gene>
<organism evidence="2 3">
    <name type="scientific">Rubritalea spongiae</name>
    <dbReference type="NCBI Taxonomy" id="430797"/>
    <lineage>
        <taxon>Bacteria</taxon>
        <taxon>Pseudomonadati</taxon>
        <taxon>Verrucomicrobiota</taxon>
        <taxon>Verrucomicrobiia</taxon>
        <taxon>Verrucomicrobiales</taxon>
        <taxon>Rubritaleaceae</taxon>
        <taxon>Rubritalea</taxon>
    </lineage>
</organism>
<name>A0ABW5E2G9_9BACT</name>
<keyword evidence="1" id="KW-1133">Transmembrane helix</keyword>
<keyword evidence="3" id="KW-1185">Reference proteome</keyword>
<protein>
    <recommendedName>
        <fullName evidence="4">Conjugal transfer protein</fullName>
    </recommendedName>
</protein>
<evidence type="ECO:0000313" key="2">
    <source>
        <dbReference type="EMBL" id="MFD2276289.1"/>
    </source>
</evidence>
<keyword evidence="1" id="KW-0812">Transmembrane</keyword>